<reference evidence="2 3" key="1">
    <citation type="submission" date="2016-10" db="EMBL/GenBank/DDBJ databases">
        <title>Genome sequence of the basidiomycete white-rot fungus Trametes pubescens.</title>
        <authorList>
            <person name="Makela M.R."/>
            <person name="Granchi Z."/>
            <person name="Peng M."/>
            <person name="De Vries R.P."/>
            <person name="Grigoriev I."/>
            <person name="Riley R."/>
            <person name="Hilden K."/>
        </authorList>
    </citation>
    <scope>NUCLEOTIDE SEQUENCE [LARGE SCALE GENOMIC DNA]</scope>
    <source>
        <strain evidence="2 3">FBCC735</strain>
    </source>
</reference>
<organism evidence="2 3">
    <name type="scientific">Trametes pubescens</name>
    <name type="common">White-rot fungus</name>
    <dbReference type="NCBI Taxonomy" id="154538"/>
    <lineage>
        <taxon>Eukaryota</taxon>
        <taxon>Fungi</taxon>
        <taxon>Dikarya</taxon>
        <taxon>Basidiomycota</taxon>
        <taxon>Agaricomycotina</taxon>
        <taxon>Agaricomycetes</taxon>
        <taxon>Polyporales</taxon>
        <taxon>Polyporaceae</taxon>
        <taxon>Trametes</taxon>
    </lineage>
</organism>
<evidence type="ECO:0000313" key="3">
    <source>
        <dbReference type="Proteomes" id="UP000184267"/>
    </source>
</evidence>
<comment type="caution">
    <text evidence="2">The sequence shown here is derived from an EMBL/GenBank/DDBJ whole genome shotgun (WGS) entry which is preliminary data.</text>
</comment>
<gene>
    <name evidence="2" type="ORF">TRAPUB_12611</name>
</gene>
<dbReference type="EMBL" id="MNAD01000721">
    <property type="protein sequence ID" value="OJT10878.1"/>
    <property type="molecule type" value="Genomic_DNA"/>
</dbReference>
<evidence type="ECO:0000256" key="1">
    <source>
        <dbReference type="SAM" id="MobiDB-lite"/>
    </source>
</evidence>
<keyword evidence="3" id="KW-1185">Reference proteome</keyword>
<feature type="region of interest" description="Disordered" evidence="1">
    <location>
        <begin position="18"/>
        <end position="47"/>
    </location>
</feature>
<evidence type="ECO:0000313" key="2">
    <source>
        <dbReference type="EMBL" id="OJT10878.1"/>
    </source>
</evidence>
<sequence length="86" mass="9949">MQILPYLQVYHLPANEQQPSHFHVSLYSREANPREQSPRRRVPYPLRRPDIETASVAAANPSSPPSDPLYRAKMQRRMLAGAPMRR</sequence>
<name>A0A1M2VTI0_TRAPU</name>
<dbReference type="AlphaFoldDB" id="A0A1M2VTI0"/>
<dbReference type="Proteomes" id="UP000184267">
    <property type="component" value="Unassembled WGS sequence"/>
</dbReference>
<accession>A0A1M2VTI0</accession>
<proteinExistence type="predicted"/>
<protein>
    <submittedName>
        <fullName evidence="2">Uncharacterized protein</fullName>
    </submittedName>
</protein>